<dbReference type="GO" id="GO:0005730">
    <property type="term" value="C:nucleolus"/>
    <property type="evidence" value="ECO:0007669"/>
    <property type="project" value="UniProtKB-SubCell"/>
</dbReference>
<keyword evidence="8" id="KW-1185">Reference proteome</keyword>
<dbReference type="AlphaFoldDB" id="A0A8H4V4Y5"/>
<evidence type="ECO:0000256" key="3">
    <source>
        <dbReference type="ARBA" id="ARBA00022517"/>
    </source>
</evidence>
<dbReference type="OrthoDB" id="1638493at2759"/>
<evidence type="ECO:0000256" key="2">
    <source>
        <dbReference type="ARBA" id="ARBA00006369"/>
    </source>
</evidence>
<proteinExistence type="inferred from homology"/>
<dbReference type="Proteomes" id="UP000557566">
    <property type="component" value="Unassembled WGS sequence"/>
</dbReference>
<comment type="subcellular location">
    <subcellularLocation>
        <location evidence="1">Nucleus</location>
        <location evidence="1">Nucleolus</location>
    </subcellularLocation>
</comment>
<dbReference type="Pfam" id="PF04427">
    <property type="entry name" value="Brix"/>
    <property type="match status" value="1"/>
</dbReference>
<dbReference type="GO" id="GO:0006364">
    <property type="term" value="P:rRNA processing"/>
    <property type="evidence" value="ECO:0007669"/>
    <property type="project" value="InterPro"/>
</dbReference>
<dbReference type="FunFam" id="3.40.50.10480:FF:000009">
    <property type="entry name" value="Ribosome biogenesis protein, putative"/>
    <property type="match status" value="1"/>
</dbReference>
<evidence type="ECO:0000256" key="1">
    <source>
        <dbReference type="ARBA" id="ARBA00004604"/>
    </source>
</evidence>
<dbReference type="SMART" id="SM00879">
    <property type="entry name" value="Brix"/>
    <property type="match status" value="1"/>
</dbReference>
<dbReference type="GO" id="GO:0019843">
    <property type="term" value="F:rRNA binding"/>
    <property type="evidence" value="ECO:0007669"/>
    <property type="project" value="InterPro"/>
</dbReference>
<organism evidence="7 8">
    <name type="scientific">Ophiocordyceps sinensis</name>
    <dbReference type="NCBI Taxonomy" id="72228"/>
    <lineage>
        <taxon>Eukaryota</taxon>
        <taxon>Fungi</taxon>
        <taxon>Dikarya</taxon>
        <taxon>Ascomycota</taxon>
        <taxon>Pezizomycotina</taxon>
        <taxon>Sordariomycetes</taxon>
        <taxon>Hypocreomycetidae</taxon>
        <taxon>Hypocreales</taxon>
        <taxon>Ophiocordycipitaceae</taxon>
        <taxon>Ophiocordyceps</taxon>
    </lineage>
</organism>
<gene>
    <name evidence="7" type="ORF">G6O67_004708</name>
</gene>
<dbReference type="GO" id="GO:0000027">
    <property type="term" value="P:ribosomal large subunit assembly"/>
    <property type="evidence" value="ECO:0007669"/>
    <property type="project" value="TreeGrafter"/>
</dbReference>
<evidence type="ECO:0000259" key="6">
    <source>
        <dbReference type="PROSITE" id="PS50833"/>
    </source>
</evidence>
<evidence type="ECO:0000313" key="7">
    <source>
        <dbReference type="EMBL" id="KAF4508308.1"/>
    </source>
</evidence>
<feature type="domain" description="Brix" evidence="6">
    <location>
        <begin position="28"/>
        <end position="245"/>
    </location>
</feature>
<name>A0A8H4V4Y5_9HYPO</name>
<dbReference type="InterPro" id="IPR007109">
    <property type="entry name" value="Brix"/>
</dbReference>
<sequence>MAAVYKSLSKKDSQKSEAPSNGVKKNKQRVLILSSRGVTYRHRHLLNDIASMLPHSRKDAKFDSKSRLNELNELAELYNCNNVLFFEARKGKDLYIWLSKVPNGPTVKMHLQNLHTMEELHFTGNCLKGSRPILSFDAAFDKHPHLRVIKELFLHIFGVPQGARKSKPFIDHVMGFSFADGKIWVRNYQINEQEGSSIKLDQDAEAQTKSSSKSRSAVGDTEINLVEIGPRFVLTPIVIQEGSFGGPIIYENREFVSPNQVRADLRRSKATRHNARAEQTVMRLSKKGDLGLRSNGRTRMTKDELDNQSIFA</sequence>
<evidence type="ECO:0000313" key="8">
    <source>
        <dbReference type="Proteomes" id="UP000557566"/>
    </source>
</evidence>
<reference evidence="7 8" key="1">
    <citation type="journal article" date="2020" name="Genome Biol. Evol.">
        <title>A new high-quality draft genome assembly of the Chinese cordyceps Ophiocordyceps sinensis.</title>
        <authorList>
            <person name="Shu R."/>
            <person name="Zhang J."/>
            <person name="Meng Q."/>
            <person name="Zhang H."/>
            <person name="Zhou G."/>
            <person name="Li M."/>
            <person name="Wu P."/>
            <person name="Zhao Y."/>
            <person name="Chen C."/>
            <person name="Qin Q."/>
        </authorList>
    </citation>
    <scope>NUCLEOTIDE SEQUENCE [LARGE SCALE GENOMIC DNA]</scope>
    <source>
        <strain evidence="7 8">IOZ07</strain>
    </source>
</reference>
<dbReference type="SUPFAM" id="SSF52954">
    <property type="entry name" value="Class II aaRS ABD-related"/>
    <property type="match status" value="1"/>
</dbReference>
<feature type="region of interest" description="Disordered" evidence="5">
    <location>
        <begin position="1"/>
        <end position="26"/>
    </location>
</feature>
<protein>
    <recommendedName>
        <fullName evidence="6">Brix domain-containing protein</fullName>
    </recommendedName>
</protein>
<keyword evidence="4" id="KW-0539">Nucleus</keyword>
<dbReference type="Gene3D" id="3.40.50.10480">
    <property type="entry name" value="Probable brix-domain ribosomal biogenesis protein"/>
    <property type="match status" value="1"/>
</dbReference>
<dbReference type="InterPro" id="IPR026532">
    <property type="entry name" value="BRX1"/>
</dbReference>
<keyword evidence="3" id="KW-0690">Ribosome biogenesis</keyword>
<dbReference type="PANTHER" id="PTHR13634:SF0">
    <property type="entry name" value="RIBOSOME BIOGENESIS PROTEIN BRX1 HOMOLOG"/>
    <property type="match status" value="1"/>
</dbReference>
<accession>A0A8H4V4Y5</accession>
<feature type="region of interest" description="Disordered" evidence="5">
    <location>
        <begin position="289"/>
        <end position="312"/>
    </location>
</feature>
<comment type="similarity">
    <text evidence="2">Belongs to the BRX1 family.</text>
</comment>
<dbReference type="PROSITE" id="PS50833">
    <property type="entry name" value="BRIX"/>
    <property type="match status" value="1"/>
</dbReference>
<evidence type="ECO:0000256" key="5">
    <source>
        <dbReference type="SAM" id="MobiDB-lite"/>
    </source>
</evidence>
<dbReference type="EMBL" id="JAAVMX010000005">
    <property type="protein sequence ID" value="KAF4508308.1"/>
    <property type="molecule type" value="Genomic_DNA"/>
</dbReference>
<evidence type="ECO:0000256" key="4">
    <source>
        <dbReference type="ARBA" id="ARBA00023242"/>
    </source>
</evidence>
<comment type="caution">
    <text evidence="7">The sequence shown here is derived from an EMBL/GenBank/DDBJ whole genome shotgun (WGS) entry which is preliminary data.</text>
</comment>
<dbReference type="PANTHER" id="PTHR13634">
    <property type="entry name" value="RIBOSOME BIOGENESIS PROTEIN BRIX"/>
    <property type="match status" value="1"/>
</dbReference>